<dbReference type="PANTHER" id="PTHR21494">
    <property type="entry name" value="ACTIVATING SIGNAL COINTEGRATOR 1 COMPLEX SUBUNIT 2 ASC-1 COMPLEX SUBUNIT P100"/>
    <property type="match status" value="1"/>
</dbReference>
<dbReference type="AlphaFoldDB" id="A0A5N6QCA7"/>
<accession>A0A5N6QCA7</accession>
<organism evidence="2 3">
    <name type="scientific">Carpinus fangiana</name>
    <dbReference type="NCBI Taxonomy" id="176857"/>
    <lineage>
        <taxon>Eukaryota</taxon>
        <taxon>Viridiplantae</taxon>
        <taxon>Streptophyta</taxon>
        <taxon>Embryophyta</taxon>
        <taxon>Tracheophyta</taxon>
        <taxon>Spermatophyta</taxon>
        <taxon>Magnoliopsida</taxon>
        <taxon>eudicotyledons</taxon>
        <taxon>Gunneridae</taxon>
        <taxon>Pentapetalae</taxon>
        <taxon>rosids</taxon>
        <taxon>fabids</taxon>
        <taxon>Fagales</taxon>
        <taxon>Betulaceae</taxon>
        <taxon>Carpinus</taxon>
    </lineage>
</organism>
<protein>
    <submittedName>
        <fullName evidence="2">Uncharacterized protein</fullName>
    </submittedName>
</protein>
<feature type="compositionally biased region" description="Polar residues" evidence="1">
    <location>
        <begin position="1"/>
        <end position="10"/>
    </location>
</feature>
<dbReference type="InterPro" id="IPR052586">
    <property type="entry name" value="ASCC2"/>
</dbReference>
<feature type="region of interest" description="Disordered" evidence="1">
    <location>
        <begin position="1"/>
        <end position="79"/>
    </location>
</feature>
<feature type="compositionally biased region" description="Polar residues" evidence="1">
    <location>
        <begin position="50"/>
        <end position="74"/>
    </location>
</feature>
<proteinExistence type="predicted"/>
<dbReference type="OrthoDB" id="1740980at2759"/>
<name>A0A5N6QCA7_9ROSI</name>
<dbReference type="PANTHER" id="PTHR21494:SF0">
    <property type="entry name" value="ACTIVATING SIGNAL COINTEGRATOR 1 COMPLEX SUBUNIT 2"/>
    <property type="match status" value="1"/>
</dbReference>
<dbReference type="Proteomes" id="UP000327013">
    <property type="component" value="Chromosome 1"/>
</dbReference>
<dbReference type="EMBL" id="CM017321">
    <property type="protein sequence ID" value="KAE7995860.1"/>
    <property type="molecule type" value="Genomic_DNA"/>
</dbReference>
<keyword evidence="3" id="KW-1185">Reference proteome</keyword>
<reference evidence="2 3" key="1">
    <citation type="submission" date="2019-06" db="EMBL/GenBank/DDBJ databases">
        <title>A chromosomal-level reference genome of Carpinus fangiana (Coryloideae, Betulaceae).</title>
        <authorList>
            <person name="Yang X."/>
            <person name="Wang Z."/>
            <person name="Zhang L."/>
            <person name="Hao G."/>
            <person name="Liu J."/>
            <person name="Yang Y."/>
        </authorList>
    </citation>
    <scope>NUCLEOTIDE SEQUENCE [LARGE SCALE GENOMIC DNA]</scope>
    <source>
        <strain evidence="2">Cfa_2016G</strain>
        <tissue evidence="2">Leaf</tissue>
    </source>
</reference>
<evidence type="ECO:0000256" key="1">
    <source>
        <dbReference type="SAM" id="MobiDB-lite"/>
    </source>
</evidence>
<evidence type="ECO:0000313" key="2">
    <source>
        <dbReference type="EMBL" id="KAE7995860.1"/>
    </source>
</evidence>
<sequence>MSNRYSSNRQEGNKEGFGKTHKKFVPKNQSSSPKEPNPNPNSNPTLSNSLRQWLSKQSDGATASSSVEAPTTTRIRMGENEEWVSSERAQGGNFVNYLPQDEAVAAGLNANEGGLDPVESQRVVDLLNRELSQPLSFGVRPTSNSTTTVSSIIAALTHSSLAIFVCASLTKSINKTMDEEKPWINHLRLRLLERNHG</sequence>
<gene>
    <name evidence="2" type="ORF">FH972_000625</name>
</gene>
<evidence type="ECO:0000313" key="3">
    <source>
        <dbReference type="Proteomes" id="UP000327013"/>
    </source>
</evidence>
<dbReference type="GO" id="GO:0043130">
    <property type="term" value="F:ubiquitin binding"/>
    <property type="evidence" value="ECO:0007669"/>
    <property type="project" value="TreeGrafter"/>
</dbReference>